<evidence type="ECO:0000313" key="1">
    <source>
        <dbReference type="EMBL" id="MBB4000484.1"/>
    </source>
</evidence>
<gene>
    <name evidence="1" type="ORF">GGR04_004362</name>
</gene>
<comment type="caution">
    <text evidence="1">The sequence shown here is derived from an EMBL/GenBank/DDBJ whole genome shotgun (WGS) entry which is preliminary data.</text>
</comment>
<accession>A0A7W6MM68</accession>
<dbReference type="RefSeq" id="WP_183202337.1">
    <property type="nucleotide sequence ID" value="NZ_JACIEK010000021.1"/>
</dbReference>
<dbReference type="EMBL" id="JACIEK010000021">
    <property type="protein sequence ID" value="MBB4000484.1"/>
    <property type="molecule type" value="Genomic_DNA"/>
</dbReference>
<keyword evidence="2" id="KW-1185">Reference proteome</keyword>
<dbReference type="Proteomes" id="UP000542776">
    <property type="component" value="Unassembled WGS sequence"/>
</dbReference>
<name>A0A7W6MM68_9HYPH</name>
<sequence>MRRTIASKFRYFRDHPDDADRILAGSWDPVTLPGLKSTTIGAWARQRREAFR</sequence>
<reference evidence="1 2" key="1">
    <citation type="submission" date="2020-08" db="EMBL/GenBank/DDBJ databases">
        <title>Genomic Encyclopedia of Type Strains, Phase IV (KMG-IV): sequencing the most valuable type-strain genomes for metagenomic binning, comparative biology and taxonomic classification.</title>
        <authorList>
            <person name="Goeker M."/>
        </authorList>
    </citation>
    <scope>NUCLEOTIDE SEQUENCE [LARGE SCALE GENOMIC DNA]</scope>
    <source>
        <strain evidence="1 2">DSM 102238</strain>
    </source>
</reference>
<proteinExistence type="predicted"/>
<organism evidence="1 2">
    <name type="scientific">Aureimonas pseudogalii</name>
    <dbReference type="NCBI Taxonomy" id="1744844"/>
    <lineage>
        <taxon>Bacteria</taxon>
        <taxon>Pseudomonadati</taxon>
        <taxon>Pseudomonadota</taxon>
        <taxon>Alphaproteobacteria</taxon>
        <taxon>Hyphomicrobiales</taxon>
        <taxon>Aurantimonadaceae</taxon>
        <taxon>Aureimonas</taxon>
    </lineage>
</organism>
<protein>
    <submittedName>
        <fullName evidence="1">Uncharacterized protein</fullName>
    </submittedName>
</protein>
<dbReference type="AlphaFoldDB" id="A0A7W6MM68"/>
<evidence type="ECO:0000313" key="2">
    <source>
        <dbReference type="Proteomes" id="UP000542776"/>
    </source>
</evidence>